<dbReference type="InterPro" id="IPR002719">
    <property type="entry name" value="RB_B"/>
</dbReference>
<keyword evidence="4" id="KW-0597">Phosphoprotein</keyword>
<evidence type="ECO:0000256" key="9">
    <source>
        <dbReference type="ARBA" id="ARBA00023306"/>
    </source>
</evidence>
<evidence type="ECO:0000256" key="7">
    <source>
        <dbReference type="ARBA" id="ARBA00023163"/>
    </source>
</evidence>
<dbReference type="PANTHER" id="PTHR13742:SF20">
    <property type="entry name" value="RETINOBLASTOMA-LIKE PROTEIN 1"/>
    <property type="match status" value="1"/>
</dbReference>
<dbReference type="SMART" id="SM01368">
    <property type="entry name" value="RB_A"/>
    <property type="match status" value="1"/>
</dbReference>
<evidence type="ECO:0000256" key="1">
    <source>
        <dbReference type="ARBA" id="ARBA00004123"/>
    </source>
</evidence>
<dbReference type="Pfam" id="PF01858">
    <property type="entry name" value="RB_A"/>
    <property type="match status" value="1"/>
</dbReference>
<evidence type="ECO:0000256" key="15">
    <source>
        <dbReference type="SAM" id="MobiDB-lite"/>
    </source>
</evidence>
<dbReference type="GO" id="GO:0030154">
    <property type="term" value="P:cell differentiation"/>
    <property type="evidence" value="ECO:0007669"/>
    <property type="project" value="TreeGrafter"/>
</dbReference>
<evidence type="ECO:0000259" key="19">
    <source>
        <dbReference type="SMART" id="SM01369"/>
    </source>
</evidence>
<dbReference type="Pfam" id="PF01857">
    <property type="entry name" value="RB_B"/>
    <property type="match status" value="1"/>
</dbReference>
<dbReference type="GO" id="GO:0005667">
    <property type="term" value="C:transcription regulator complex"/>
    <property type="evidence" value="ECO:0007669"/>
    <property type="project" value="TreeGrafter"/>
</dbReference>
<name>A0A7L3LFJ8_9CHAR</name>
<evidence type="ECO:0000313" key="20">
    <source>
        <dbReference type="EMBL" id="NXU52796.1"/>
    </source>
</evidence>
<keyword evidence="9" id="KW-0131">Cell cycle</keyword>
<protein>
    <recommendedName>
        <fullName evidence="12">Retinoblastoma-like protein 1</fullName>
    </recommendedName>
    <alternativeName>
        <fullName evidence="14">107 kDa retinoblastoma-associated protein</fullName>
    </alternativeName>
    <alternativeName>
        <fullName evidence="13">pRb1</fullName>
    </alternativeName>
</protein>
<keyword evidence="7" id="KW-0804">Transcription</keyword>
<dbReference type="SMART" id="SM00385">
    <property type="entry name" value="CYCLIN"/>
    <property type="match status" value="1"/>
</dbReference>
<dbReference type="FunFam" id="1.10.472.140:FF:000001">
    <property type="entry name" value="Retinoblastoma-like 2, isoform CRA_a"/>
    <property type="match status" value="1"/>
</dbReference>
<dbReference type="AlphaFoldDB" id="A0A7L3LFJ8"/>
<feature type="domain" description="Cyclin-like" evidence="16">
    <location>
        <begin position="778"/>
        <end position="907"/>
    </location>
</feature>
<evidence type="ECO:0000256" key="13">
    <source>
        <dbReference type="ARBA" id="ARBA00081549"/>
    </source>
</evidence>
<evidence type="ECO:0000256" key="11">
    <source>
        <dbReference type="ARBA" id="ARBA00065472"/>
    </source>
</evidence>
<comment type="subunit">
    <text evidence="11">Component of the DREAM complex (also named LINC complex) at least composed of E2F4, E2F5, LIN9, LIN37, LIN52, LIN54, MYBL1, MYBL2, RBL1, RBL2, RBBP4, TFDP1 and TFDP2. The complex exists in quiescent cells where it represses cell cycle-dependent genes. It dissociates in S phase when LIN9, LIN37, LIN52 and LIN54 form a subcomplex that binds to MYBL2. Interacts with AATF. Interacts with KDM5A. Interacts with KMT5B and KMT5C. Interacts with USP4. Interacts with RBBP9.</text>
</comment>
<comment type="subcellular location">
    <subcellularLocation>
        <location evidence="1">Nucleus</location>
    </subcellularLocation>
</comment>
<keyword evidence="6" id="KW-0805">Transcription regulation</keyword>
<evidence type="ECO:0000256" key="5">
    <source>
        <dbReference type="ARBA" id="ARBA00022853"/>
    </source>
</evidence>
<evidence type="ECO:0000256" key="8">
    <source>
        <dbReference type="ARBA" id="ARBA00023242"/>
    </source>
</evidence>
<dbReference type="SUPFAM" id="SSF47954">
    <property type="entry name" value="Cyclin-like"/>
    <property type="match status" value="2"/>
</dbReference>
<sequence>AIERLCQELNLDAGSAAEALRDFTALRGTYSLEGEALHWLACALYVACRKSLVPTVGSGLMEGNGVSLTRILRSARLSLIQFFSKMKKWMDMSNLPQEFRERVERLERNFEVSTVIFKKFEPIFLDIFQNPYEETSKPQRSRKQRRMPCSVKDLFNFCWTLFVYTKGNFRMIGDDLVNSYHLLLCCLDLIFANALLCPNRRELLNPSFKGFPADSHMTEMNGSEDPPCIIATLCELHDGLLVEAKGIKEHYFKPYISKLFDRKILKGECLLDLCNFAENNKALNKEYEEYVLTVGDFDERVFLGADAEEEIGTPRKLSADVPVGKTAARAHVECHLQQHFEKKRSFAPSTPLTGRRYLREKEAVITPVASATQSVSRLQSMVAGLKNAPSEQLLAIFESCARSPVESIMSRVKEIGETFCRSYTQSTDEQPGSHIDFAVNRLKLAEILYYKILETIMVQETRRLHGKDLTALLEQDVFHRSLMACCLEIVLFAYSSPRTFPWIIEVLDLRPFYFYKVIEVLIRSEEGLSRDMVKHLNSIEEQILESLAWTRDSALWNALQASENKVPTCEEVIFPSNFEASNGGSGLGHFPMMPISPIIHPRVKEVRTDLGGSLRRDVQPLSPISVHERYSSPTAGSAKRRLFGDDNPKEMQTEKILTEGAKLTIAPASGVAPESNVAPENISISPGQAVLTMTTAAVPGKMGQKVTIPLHGIANEMGGITLIPIAVDLGQSCKMEAQAPSHPLVNQAQEVPLSSASKPKRTGSLALFYRKVYHLASVRLRDLCLKLDVSNDLRRKIWTCFEFTLVHCADLMKDRHLDQLLLCAFYIMAKVTKEERTFQDIMKSYRNQPQANSHVYRSVLLRNDSAHVQDVEMTEGGSSAQPMAENSSESGTEERGDLIKFYNAVYVGRVKSFALKYDVTNQDHLMEVPPLSPFPSIKQQLASPRRISQQHSLYVSPHKNGACLTPRTALLYKFNGSPSKSLKDINNMIKQGEHRSKKRAITIDSDTESPTKRLCQENDDVLLKRLQDVVSERANH</sequence>
<feature type="domain" description="Retinoblastoma-associated protein A-box" evidence="18">
    <location>
        <begin position="366"/>
        <end position="559"/>
    </location>
</feature>
<dbReference type="FunFam" id="1.10.472.10:FF:000082">
    <property type="entry name" value="retinoblastoma-like protein 1 isoform X1"/>
    <property type="match status" value="1"/>
</dbReference>
<keyword evidence="5" id="KW-0156">Chromatin regulator</keyword>
<dbReference type="GO" id="GO:1990841">
    <property type="term" value="F:promoter-specific chromatin binding"/>
    <property type="evidence" value="ECO:0007669"/>
    <property type="project" value="UniProtKB-ARBA"/>
</dbReference>
<keyword evidence="3" id="KW-0678">Repressor</keyword>
<evidence type="ECO:0000256" key="12">
    <source>
        <dbReference type="ARBA" id="ARBA00071617"/>
    </source>
</evidence>
<evidence type="ECO:0000259" key="16">
    <source>
        <dbReference type="SMART" id="SM00385"/>
    </source>
</evidence>
<accession>A0A7L3LFJ8</accession>
<dbReference type="SMART" id="SM01369">
    <property type="entry name" value="Rb_C"/>
    <property type="match status" value="1"/>
</dbReference>
<organism evidence="20 21">
    <name type="scientific">Turnix velox</name>
    <name type="common">Little buttonquail</name>
    <dbReference type="NCBI Taxonomy" id="2529409"/>
    <lineage>
        <taxon>Eukaryota</taxon>
        <taxon>Metazoa</taxon>
        <taxon>Chordata</taxon>
        <taxon>Craniata</taxon>
        <taxon>Vertebrata</taxon>
        <taxon>Euteleostomi</taxon>
        <taxon>Archelosauria</taxon>
        <taxon>Archosauria</taxon>
        <taxon>Dinosauria</taxon>
        <taxon>Saurischia</taxon>
        <taxon>Theropoda</taxon>
        <taxon>Coelurosauria</taxon>
        <taxon>Aves</taxon>
        <taxon>Neognathae</taxon>
        <taxon>Neoaves</taxon>
        <taxon>Charadriiformes</taxon>
        <taxon>Turnicidae</taxon>
        <taxon>Turnix</taxon>
    </lineage>
</organism>
<dbReference type="CDD" id="cd20605">
    <property type="entry name" value="CYCLIN_RBL1"/>
    <property type="match status" value="1"/>
</dbReference>
<feature type="compositionally biased region" description="Polar residues" evidence="15">
    <location>
        <begin position="876"/>
        <end position="890"/>
    </location>
</feature>
<dbReference type="InterPro" id="IPR013763">
    <property type="entry name" value="Cyclin-like_dom"/>
</dbReference>
<dbReference type="InterPro" id="IPR028309">
    <property type="entry name" value="RB_fam"/>
</dbReference>
<dbReference type="Proteomes" id="UP000582182">
    <property type="component" value="Unassembled WGS sequence"/>
</dbReference>
<evidence type="ECO:0000256" key="14">
    <source>
        <dbReference type="ARBA" id="ARBA00083153"/>
    </source>
</evidence>
<dbReference type="GO" id="GO:2000134">
    <property type="term" value="P:negative regulation of G1/S transition of mitotic cell cycle"/>
    <property type="evidence" value="ECO:0007669"/>
    <property type="project" value="TreeGrafter"/>
</dbReference>
<evidence type="ECO:0000256" key="3">
    <source>
        <dbReference type="ARBA" id="ARBA00022491"/>
    </source>
</evidence>
<reference evidence="20 21" key="1">
    <citation type="submission" date="2019-09" db="EMBL/GenBank/DDBJ databases">
        <title>Bird 10,000 Genomes (B10K) Project - Family phase.</title>
        <authorList>
            <person name="Zhang G."/>
        </authorList>
    </citation>
    <scope>NUCLEOTIDE SEQUENCE [LARGE SCALE GENOMIC DNA]</scope>
    <source>
        <strain evidence="20">B10K-DU-029-46</strain>
    </source>
</reference>
<feature type="non-terminal residue" evidence="20">
    <location>
        <position position="1036"/>
    </location>
</feature>
<comment type="caution">
    <text evidence="20">The sequence shown here is derived from an EMBL/GenBank/DDBJ whole genome shotgun (WGS) entry which is preliminary data.</text>
</comment>
<dbReference type="InterPro" id="IPR036915">
    <property type="entry name" value="Cyclin-like_sf"/>
</dbReference>
<proteinExistence type="inferred from homology"/>
<dbReference type="InterPro" id="IPR024599">
    <property type="entry name" value="RB_N"/>
</dbReference>
<dbReference type="GO" id="GO:0006357">
    <property type="term" value="P:regulation of transcription by RNA polymerase II"/>
    <property type="evidence" value="ECO:0007669"/>
    <property type="project" value="InterPro"/>
</dbReference>
<keyword evidence="8" id="KW-0539">Nucleus</keyword>
<evidence type="ECO:0000256" key="10">
    <source>
        <dbReference type="ARBA" id="ARBA00056699"/>
    </source>
</evidence>
<dbReference type="FunFam" id="1.10.472.10:FF:000059">
    <property type="entry name" value="RB transcriptional corepressor like 1"/>
    <property type="match status" value="1"/>
</dbReference>
<dbReference type="GO" id="GO:0005654">
    <property type="term" value="C:nucleoplasm"/>
    <property type="evidence" value="ECO:0007669"/>
    <property type="project" value="UniProtKB-ARBA"/>
</dbReference>
<dbReference type="OrthoDB" id="844594at2759"/>
<gene>
    <name evidence="20" type="primary">Rbl1</name>
    <name evidence="20" type="ORF">TURVEL_R08695</name>
</gene>
<dbReference type="GO" id="GO:0000785">
    <property type="term" value="C:chromatin"/>
    <property type="evidence" value="ECO:0007669"/>
    <property type="project" value="TreeGrafter"/>
</dbReference>
<evidence type="ECO:0000256" key="6">
    <source>
        <dbReference type="ARBA" id="ARBA00023015"/>
    </source>
</evidence>
<evidence type="ECO:0000256" key="4">
    <source>
        <dbReference type="ARBA" id="ARBA00022553"/>
    </source>
</evidence>
<evidence type="ECO:0000259" key="17">
    <source>
        <dbReference type="SMART" id="SM01367"/>
    </source>
</evidence>
<dbReference type="Gene3D" id="1.10.472.10">
    <property type="entry name" value="Cyclin-like"/>
    <property type="match status" value="3"/>
</dbReference>
<evidence type="ECO:0000313" key="21">
    <source>
        <dbReference type="Proteomes" id="UP000582182"/>
    </source>
</evidence>
<evidence type="ECO:0000256" key="2">
    <source>
        <dbReference type="ARBA" id="ARBA00009475"/>
    </source>
</evidence>
<dbReference type="GO" id="GO:0000977">
    <property type="term" value="F:RNA polymerase II transcription regulatory region sequence-specific DNA binding"/>
    <property type="evidence" value="ECO:0007669"/>
    <property type="project" value="TreeGrafter"/>
</dbReference>
<dbReference type="InterPro" id="IPR015030">
    <property type="entry name" value="RB_C"/>
</dbReference>
<keyword evidence="21" id="KW-1185">Reference proteome</keyword>
<dbReference type="GO" id="GO:0006325">
    <property type="term" value="P:chromatin organization"/>
    <property type="evidence" value="ECO:0007669"/>
    <property type="project" value="UniProtKB-KW"/>
</dbReference>
<dbReference type="PANTHER" id="PTHR13742">
    <property type="entry name" value="RETINOBLASTOMA-ASSOCIATED PROTEIN RB -RELATED"/>
    <property type="match status" value="1"/>
</dbReference>
<feature type="region of interest" description="Disordered" evidence="15">
    <location>
        <begin position="873"/>
        <end position="892"/>
    </location>
</feature>
<dbReference type="Pfam" id="PF11934">
    <property type="entry name" value="DUF3452"/>
    <property type="match status" value="1"/>
</dbReference>
<feature type="domain" description="Retinoblastoma-associated protein C-terminal" evidence="19">
    <location>
        <begin position="920"/>
        <end position="1036"/>
    </location>
</feature>
<dbReference type="EMBL" id="VZTY01016156">
    <property type="protein sequence ID" value="NXU52796.1"/>
    <property type="molecule type" value="Genomic_DNA"/>
</dbReference>
<comment type="similarity">
    <text evidence="2">Belongs to the retinoblastoma protein (RB) family.</text>
</comment>
<dbReference type="SMART" id="SM01367">
    <property type="entry name" value="DUF3452"/>
    <property type="match status" value="1"/>
</dbReference>
<dbReference type="FunFam" id="1.10.472.10:FF:000035">
    <property type="entry name" value="RB transcriptional corepressor-like 1"/>
    <property type="match status" value="1"/>
</dbReference>
<feature type="non-terminal residue" evidence="20">
    <location>
        <position position="1"/>
    </location>
</feature>
<evidence type="ECO:0000259" key="18">
    <source>
        <dbReference type="SMART" id="SM01368"/>
    </source>
</evidence>
<comment type="function">
    <text evidence="10">Key regulator of entry into cell division. Directly involved in heterochromatin formation by maintaining overall chromatin structure and, in particular, that of constitutive heterochromatin by stabilizing histone methylation. Recruits and targets histone methyltransferases KMT5B and KMT5C, leading to epigenetic transcriptional repression. Controls histone H4 'Lys-20' trimethylation. Probably acts as a transcription repressor by recruiting chromatin-modifying enzymes to promoters. Potent inhibitor of E2F-mediated trans-activation. May act as a tumor suppressor.</text>
</comment>
<feature type="domain" description="Retinoblastoma-associated protein N-terminal" evidence="17">
    <location>
        <begin position="51"/>
        <end position="193"/>
    </location>
</feature>
<dbReference type="InterPro" id="IPR002720">
    <property type="entry name" value="RB_A"/>
</dbReference>
<dbReference type="Gene3D" id="1.10.472.140">
    <property type="match status" value="1"/>
</dbReference>